<evidence type="ECO:0000313" key="2">
    <source>
        <dbReference type="Proteomes" id="UP000805193"/>
    </source>
</evidence>
<dbReference type="Proteomes" id="UP000805193">
    <property type="component" value="Unassembled WGS sequence"/>
</dbReference>
<dbReference type="EMBL" id="JABSTQ010010279">
    <property type="protein sequence ID" value="KAG0422067.1"/>
    <property type="molecule type" value="Genomic_DNA"/>
</dbReference>
<accession>A0AC60PM90</accession>
<protein>
    <submittedName>
        <fullName evidence="1">Uncharacterized protein</fullName>
    </submittedName>
</protein>
<gene>
    <name evidence="1" type="ORF">HPB47_002090</name>
</gene>
<reference evidence="1 2" key="1">
    <citation type="journal article" date="2020" name="Cell">
        <title>Large-Scale Comparative Analyses of Tick Genomes Elucidate Their Genetic Diversity and Vector Capacities.</title>
        <authorList>
            <consortium name="Tick Genome and Microbiome Consortium (TIGMIC)"/>
            <person name="Jia N."/>
            <person name="Wang J."/>
            <person name="Shi W."/>
            <person name="Du L."/>
            <person name="Sun Y."/>
            <person name="Zhan W."/>
            <person name="Jiang J.F."/>
            <person name="Wang Q."/>
            <person name="Zhang B."/>
            <person name="Ji P."/>
            <person name="Bell-Sakyi L."/>
            <person name="Cui X.M."/>
            <person name="Yuan T.T."/>
            <person name="Jiang B.G."/>
            <person name="Yang W.F."/>
            <person name="Lam T.T."/>
            <person name="Chang Q.C."/>
            <person name="Ding S.J."/>
            <person name="Wang X.J."/>
            <person name="Zhu J.G."/>
            <person name="Ruan X.D."/>
            <person name="Zhao L."/>
            <person name="Wei J.T."/>
            <person name="Ye R.Z."/>
            <person name="Que T.C."/>
            <person name="Du C.H."/>
            <person name="Zhou Y.H."/>
            <person name="Cheng J.X."/>
            <person name="Dai P.F."/>
            <person name="Guo W.B."/>
            <person name="Han X.H."/>
            <person name="Huang E.J."/>
            <person name="Li L.F."/>
            <person name="Wei W."/>
            <person name="Gao Y.C."/>
            <person name="Liu J.Z."/>
            <person name="Shao H.Z."/>
            <person name="Wang X."/>
            <person name="Wang C.C."/>
            <person name="Yang T.C."/>
            <person name="Huo Q.B."/>
            <person name="Li W."/>
            <person name="Chen H.Y."/>
            <person name="Chen S.E."/>
            <person name="Zhou L.G."/>
            <person name="Ni X.B."/>
            <person name="Tian J.H."/>
            <person name="Sheng Y."/>
            <person name="Liu T."/>
            <person name="Pan Y.S."/>
            <person name="Xia L.Y."/>
            <person name="Li J."/>
            <person name="Zhao F."/>
            <person name="Cao W.C."/>
        </authorList>
    </citation>
    <scope>NUCLEOTIDE SEQUENCE [LARGE SCALE GENOMIC DNA]</scope>
    <source>
        <strain evidence="1">Iper-2018</strain>
    </source>
</reference>
<organism evidence="1 2">
    <name type="scientific">Ixodes persulcatus</name>
    <name type="common">Taiga tick</name>
    <dbReference type="NCBI Taxonomy" id="34615"/>
    <lineage>
        <taxon>Eukaryota</taxon>
        <taxon>Metazoa</taxon>
        <taxon>Ecdysozoa</taxon>
        <taxon>Arthropoda</taxon>
        <taxon>Chelicerata</taxon>
        <taxon>Arachnida</taxon>
        <taxon>Acari</taxon>
        <taxon>Parasitiformes</taxon>
        <taxon>Ixodida</taxon>
        <taxon>Ixodoidea</taxon>
        <taxon>Ixodidae</taxon>
        <taxon>Ixodinae</taxon>
        <taxon>Ixodes</taxon>
    </lineage>
</organism>
<keyword evidence="2" id="KW-1185">Reference proteome</keyword>
<proteinExistence type="predicted"/>
<evidence type="ECO:0000313" key="1">
    <source>
        <dbReference type="EMBL" id="KAG0422067.1"/>
    </source>
</evidence>
<comment type="caution">
    <text evidence="1">The sequence shown here is derived from an EMBL/GenBank/DDBJ whole genome shotgun (WGS) entry which is preliminary data.</text>
</comment>
<name>A0AC60PM90_IXOPE</name>
<sequence length="181" mass="19167">MALLGLPTGAIYSDARDDQPQVPMGAPAGKVPEPFRRLTITDRHPTEPRAHYAPEERSLLCEVCGVPEIHWPTHRAGLLHHERARAAEGSARMQAPTAHCAAGREPGRGAEPTSCARTSSGSRTTSSSKTTTLSTRAPRGGESVGALARSSGVGALKAPRSPLYECGQLCPAASRRWGVDR</sequence>